<dbReference type="PANTHER" id="PTHR13847:SF287">
    <property type="entry name" value="FAD-DEPENDENT OXIDOREDUCTASE DOMAIN-CONTAINING PROTEIN 1"/>
    <property type="match status" value="1"/>
</dbReference>
<evidence type="ECO:0000256" key="1">
    <source>
        <dbReference type="ARBA" id="ARBA00023002"/>
    </source>
</evidence>
<dbReference type="GO" id="GO:0016491">
    <property type="term" value="F:oxidoreductase activity"/>
    <property type="evidence" value="ECO:0007669"/>
    <property type="project" value="UniProtKB-KW"/>
</dbReference>
<dbReference type="Gene3D" id="3.30.9.10">
    <property type="entry name" value="D-Amino Acid Oxidase, subunit A, domain 2"/>
    <property type="match status" value="1"/>
</dbReference>
<name>A0AAV0RQ39_9ROSI</name>
<organism evidence="5 6">
    <name type="scientific">Linum tenue</name>
    <dbReference type="NCBI Taxonomy" id="586396"/>
    <lineage>
        <taxon>Eukaryota</taxon>
        <taxon>Viridiplantae</taxon>
        <taxon>Streptophyta</taxon>
        <taxon>Embryophyta</taxon>
        <taxon>Tracheophyta</taxon>
        <taxon>Spermatophyta</taxon>
        <taxon>Magnoliopsida</taxon>
        <taxon>eudicotyledons</taxon>
        <taxon>Gunneridae</taxon>
        <taxon>Pentapetalae</taxon>
        <taxon>rosids</taxon>
        <taxon>fabids</taxon>
        <taxon>Malpighiales</taxon>
        <taxon>Linaceae</taxon>
        <taxon>Linum</taxon>
    </lineage>
</organism>
<dbReference type="InterPro" id="IPR006076">
    <property type="entry name" value="FAD-dep_OxRdtase"/>
</dbReference>
<comment type="function">
    <text evidence="3">Required for the assembly of the mitochondrial membrane respiratory chain NADH dehydrogenase (Complex I). Involved in mid-late stages of complex I assembly.</text>
</comment>
<feature type="domain" description="FAD dependent oxidoreductase" evidence="4">
    <location>
        <begin position="120"/>
        <end position="517"/>
    </location>
</feature>
<dbReference type="Pfam" id="PF01266">
    <property type="entry name" value="DAO"/>
    <property type="match status" value="1"/>
</dbReference>
<protein>
    <recommendedName>
        <fullName evidence="2">FAD-dependent oxidoreductase domain-containing protein 1</fullName>
    </recommendedName>
</protein>
<comment type="caution">
    <text evidence="5">The sequence shown here is derived from an EMBL/GenBank/DDBJ whole genome shotgun (WGS) entry which is preliminary data.</text>
</comment>
<sequence>MLKSPPTVRSSSHFIQLNRSAAICSFFKRTFPFPSQTRMASSALSLPRSWASSSPQYRDVASLPRSQRGSLTFPNGYTESAFFGSKLPAKSLSWSSAARRCRGGALRFGPAASASLHTYDVVVIGAGIIGLTIARQLLTSSDLSVAVVDKAVPCSGATGAGQGYLWKVHLKPEDQTWELITRSHQLWETFAEGVIDQGLSPADELGWKRTGSLLVGRTPEESEMLKRKVKQLSEAGIRAQYLSSQELSLEEPELAVGRDGGAAFLPDDCQLDAHRTTSYIQKANREYASEGRYAEFFHEQVTGLLSSSGSREFKGVQTSSGTLISKKAIIVAAGSWTGPLSRELFKGSDIALNIPIKPRKGHLLVLENFADLKLNHGTMEAGYVGHQDAAAQHEKSDIESQDHENSLFVAMGATIDAMGNLVLGSSRQFAGFNTEVEESVINCIWNRAGEFFPKLAERPLRNFTEDRKVRIGLRPYMPDGKPVIGPVPEMSNVFIAAGHEGGGLSMALGTAELVADMVMGKTGIVDSSIYAVGGRC</sequence>
<dbReference type="GO" id="GO:0005737">
    <property type="term" value="C:cytoplasm"/>
    <property type="evidence" value="ECO:0007669"/>
    <property type="project" value="TreeGrafter"/>
</dbReference>
<evidence type="ECO:0000256" key="3">
    <source>
        <dbReference type="ARBA" id="ARBA00046185"/>
    </source>
</evidence>
<keyword evidence="1" id="KW-0560">Oxidoreductase</keyword>
<dbReference type="Proteomes" id="UP001154282">
    <property type="component" value="Unassembled WGS sequence"/>
</dbReference>
<reference evidence="5" key="1">
    <citation type="submission" date="2022-08" db="EMBL/GenBank/DDBJ databases">
        <authorList>
            <person name="Gutierrez-Valencia J."/>
        </authorList>
    </citation>
    <scope>NUCLEOTIDE SEQUENCE</scope>
</reference>
<dbReference type="SUPFAM" id="SSF51905">
    <property type="entry name" value="FAD/NAD(P)-binding domain"/>
    <property type="match status" value="1"/>
</dbReference>
<evidence type="ECO:0000256" key="2">
    <source>
        <dbReference type="ARBA" id="ARBA00039785"/>
    </source>
</evidence>
<dbReference type="SUPFAM" id="SSF54373">
    <property type="entry name" value="FAD-linked reductases, C-terminal domain"/>
    <property type="match status" value="1"/>
</dbReference>
<dbReference type="InterPro" id="IPR036188">
    <property type="entry name" value="FAD/NAD-bd_sf"/>
</dbReference>
<evidence type="ECO:0000313" key="5">
    <source>
        <dbReference type="EMBL" id="CAI0559695.1"/>
    </source>
</evidence>
<accession>A0AAV0RQ39</accession>
<dbReference type="EMBL" id="CAMGYJ010000011">
    <property type="protein sequence ID" value="CAI0559695.1"/>
    <property type="molecule type" value="Genomic_DNA"/>
</dbReference>
<dbReference type="PANTHER" id="PTHR13847">
    <property type="entry name" value="SARCOSINE DEHYDROGENASE-RELATED"/>
    <property type="match status" value="1"/>
</dbReference>
<dbReference type="Gene3D" id="3.50.50.60">
    <property type="entry name" value="FAD/NAD(P)-binding domain"/>
    <property type="match status" value="1"/>
</dbReference>
<gene>
    <name evidence="5" type="ORF">LITE_LOCUS49336</name>
</gene>
<keyword evidence="6" id="KW-1185">Reference proteome</keyword>
<evidence type="ECO:0000259" key="4">
    <source>
        <dbReference type="Pfam" id="PF01266"/>
    </source>
</evidence>
<evidence type="ECO:0000313" key="6">
    <source>
        <dbReference type="Proteomes" id="UP001154282"/>
    </source>
</evidence>
<proteinExistence type="predicted"/>
<dbReference type="AlphaFoldDB" id="A0AAV0RQ39"/>